<gene>
    <name evidence="1" type="ORF">Tbon_02295</name>
</gene>
<name>A0ABX6BYW7_9CHLR</name>
<evidence type="ECO:0008006" key="3">
    <source>
        <dbReference type="Google" id="ProtNLM"/>
    </source>
</evidence>
<evidence type="ECO:0000313" key="2">
    <source>
        <dbReference type="Proteomes" id="UP000326331"/>
    </source>
</evidence>
<sequence>MTGLVSVRVPVWLDLATGEAEYITLEGEPDREHGLVFGPDQVERWLVARDEAVRRREVPGQRRRRRRA</sequence>
<protein>
    <recommendedName>
        <fullName evidence="3">AbrB/MazE/SpoVT family DNA-binding domain-containing protein</fullName>
    </recommendedName>
</protein>
<reference evidence="1 2" key="2">
    <citation type="submission" date="2019-10" db="EMBL/GenBank/DDBJ databases">
        <title>Thermopilla bonchosmolovskayae gen. nov., sp. nov., a moderately thermophilic Chloroflexi bacterium from a Chukotka hot spring (Arctic, Russia), representing a novel classis Thermopillaia, which include previously uncultivated lineage OLB14.</title>
        <authorList>
            <person name="Kochetkova T.V."/>
            <person name="Zayulina K.S."/>
            <person name="Zhigarkov V.S."/>
            <person name="Minaev N.V."/>
            <person name="Novikov A."/>
            <person name="Toshchakov S.V."/>
            <person name="Elcheninov A.G."/>
            <person name="Kublanov I.V."/>
        </authorList>
    </citation>
    <scope>NUCLEOTIDE SEQUENCE [LARGE SCALE GENOMIC DNA]</scope>
    <source>
        <strain evidence="1 2">3753O</strain>
    </source>
</reference>
<accession>A0ABX6BYW7</accession>
<dbReference type="RefSeq" id="WP_158066110.1">
    <property type="nucleotide sequence ID" value="NZ_CP042829.1"/>
</dbReference>
<proteinExistence type="predicted"/>
<dbReference type="EMBL" id="CP042829">
    <property type="protein sequence ID" value="QFG02174.1"/>
    <property type="molecule type" value="Genomic_DNA"/>
</dbReference>
<evidence type="ECO:0000313" key="1">
    <source>
        <dbReference type="EMBL" id="QFG02174.1"/>
    </source>
</evidence>
<organism evidence="1 2">
    <name type="scientific">Tepidiforma bonchosmolovskayae</name>
    <dbReference type="NCBI Taxonomy" id="2601677"/>
    <lineage>
        <taxon>Bacteria</taxon>
        <taxon>Bacillati</taxon>
        <taxon>Chloroflexota</taxon>
        <taxon>Tepidiformia</taxon>
        <taxon>Tepidiformales</taxon>
        <taxon>Tepidiformaceae</taxon>
        <taxon>Tepidiforma</taxon>
    </lineage>
</organism>
<reference evidence="1 2" key="1">
    <citation type="submission" date="2019-08" db="EMBL/GenBank/DDBJ databases">
        <authorList>
            <person name="Toschakov S.V."/>
        </authorList>
    </citation>
    <scope>NUCLEOTIDE SEQUENCE [LARGE SCALE GENOMIC DNA]</scope>
    <source>
        <strain evidence="1 2">3753O</strain>
    </source>
</reference>
<keyword evidence="2" id="KW-1185">Reference proteome</keyword>
<dbReference type="Proteomes" id="UP000326331">
    <property type="component" value="Chromosome"/>
</dbReference>